<sequence length="227" mass="25403">LKREETIWEAVTHDNIVPLLGYLKAVDKSPPQFVYPLFKNGTLRSYISNRPWPLTYIERLQLLIGVARGLGHLHSLKPPICHGDIKPQNVMIGDKKEALLCDFGISRVMTHLVGTGMTTTGGVTGTHGYLAKELFEEGSRPTDKSDVYAFGGLILATMTGKPPFHKNLENAFAIIVLVYRGRTPAPAEYPELPETHPLWDLMRKCWDPEPNNRPSMTQIAAEVRPLH</sequence>
<keyword evidence="5" id="KW-1185">Reference proteome</keyword>
<organism evidence="4 5">
    <name type="scientific">Tulasnella calospora MUT 4182</name>
    <dbReference type="NCBI Taxonomy" id="1051891"/>
    <lineage>
        <taxon>Eukaryota</taxon>
        <taxon>Fungi</taxon>
        <taxon>Dikarya</taxon>
        <taxon>Basidiomycota</taxon>
        <taxon>Agaricomycotina</taxon>
        <taxon>Agaricomycetes</taxon>
        <taxon>Cantharellales</taxon>
        <taxon>Tulasnellaceae</taxon>
        <taxon>Tulasnella</taxon>
    </lineage>
</organism>
<protein>
    <recommendedName>
        <fullName evidence="3">Protein kinase domain-containing protein</fullName>
    </recommendedName>
</protein>
<evidence type="ECO:0000256" key="2">
    <source>
        <dbReference type="ARBA" id="ARBA00022840"/>
    </source>
</evidence>
<dbReference type="Gene3D" id="1.10.510.10">
    <property type="entry name" value="Transferase(Phosphotransferase) domain 1"/>
    <property type="match status" value="1"/>
</dbReference>
<dbReference type="AlphaFoldDB" id="A0A0C3KDQ0"/>
<feature type="non-terminal residue" evidence="4">
    <location>
        <position position="1"/>
    </location>
</feature>
<dbReference type="PROSITE" id="PS50011">
    <property type="entry name" value="PROTEIN_KINASE_DOM"/>
    <property type="match status" value="1"/>
</dbReference>
<keyword evidence="2" id="KW-0067">ATP-binding</keyword>
<dbReference type="EMBL" id="KN823215">
    <property type="protein sequence ID" value="KIO19568.1"/>
    <property type="molecule type" value="Genomic_DNA"/>
</dbReference>
<dbReference type="InterPro" id="IPR011009">
    <property type="entry name" value="Kinase-like_dom_sf"/>
</dbReference>
<evidence type="ECO:0000313" key="4">
    <source>
        <dbReference type="EMBL" id="KIO19568.1"/>
    </source>
</evidence>
<dbReference type="InterPro" id="IPR000719">
    <property type="entry name" value="Prot_kinase_dom"/>
</dbReference>
<keyword evidence="1" id="KW-0547">Nucleotide-binding</keyword>
<name>A0A0C3KDQ0_9AGAM</name>
<dbReference type="SUPFAM" id="SSF56112">
    <property type="entry name" value="Protein kinase-like (PK-like)"/>
    <property type="match status" value="1"/>
</dbReference>
<dbReference type="PROSITE" id="PS00108">
    <property type="entry name" value="PROTEIN_KINASE_ST"/>
    <property type="match status" value="1"/>
</dbReference>
<accession>A0A0C3KDQ0</accession>
<reference evidence="4 5" key="1">
    <citation type="submission" date="2014-04" db="EMBL/GenBank/DDBJ databases">
        <authorList>
            <consortium name="DOE Joint Genome Institute"/>
            <person name="Kuo A."/>
            <person name="Girlanda M."/>
            <person name="Perotto S."/>
            <person name="Kohler A."/>
            <person name="Nagy L.G."/>
            <person name="Floudas D."/>
            <person name="Copeland A."/>
            <person name="Barry K.W."/>
            <person name="Cichocki N."/>
            <person name="Veneault-Fourrey C."/>
            <person name="LaButti K."/>
            <person name="Lindquist E.A."/>
            <person name="Lipzen A."/>
            <person name="Lundell T."/>
            <person name="Morin E."/>
            <person name="Murat C."/>
            <person name="Sun H."/>
            <person name="Tunlid A."/>
            <person name="Henrissat B."/>
            <person name="Grigoriev I.V."/>
            <person name="Hibbett D.S."/>
            <person name="Martin F."/>
            <person name="Nordberg H.P."/>
            <person name="Cantor M.N."/>
            <person name="Hua S.X."/>
        </authorList>
    </citation>
    <scope>NUCLEOTIDE SEQUENCE [LARGE SCALE GENOMIC DNA]</scope>
    <source>
        <strain evidence="4 5">MUT 4182</strain>
    </source>
</reference>
<dbReference type="InterPro" id="IPR001245">
    <property type="entry name" value="Ser-Thr/Tyr_kinase_cat_dom"/>
</dbReference>
<dbReference type="PIRSF" id="PIRSF000654">
    <property type="entry name" value="Integrin-linked_kinase"/>
    <property type="match status" value="1"/>
</dbReference>
<dbReference type="STRING" id="1051891.A0A0C3KDQ0"/>
<dbReference type="HOGENOM" id="CLU_000288_7_18_1"/>
<dbReference type="PANTHER" id="PTHR27001:SF931">
    <property type="entry name" value="OS11G0664100 PROTEIN"/>
    <property type="match status" value="1"/>
</dbReference>
<proteinExistence type="predicted"/>
<feature type="domain" description="Protein kinase" evidence="3">
    <location>
        <begin position="1"/>
        <end position="227"/>
    </location>
</feature>
<evidence type="ECO:0000259" key="3">
    <source>
        <dbReference type="PROSITE" id="PS50011"/>
    </source>
</evidence>
<dbReference type="Proteomes" id="UP000054248">
    <property type="component" value="Unassembled WGS sequence"/>
</dbReference>
<dbReference type="GO" id="GO:0005524">
    <property type="term" value="F:ATP binding"/>
    <property type="evidence" value="ECO:0007669"/>
    <property type="project" value="UniProtKB-KW"/>
</dbReference>
<evidence type="ECO:0000313" key="5">
    <source>
        <dbReference type="Proteomes" id="UP000054248"/>
    </source>
</evidence>
<dbReference type="Pfam" id="PF07714">
    <property type="entry name" value="PK_Tyr_Ser-Thr"/>
    <property type="match status" value="1"/>
</dbReference>
<reference evidence="5" key="2">
    <citation type="submission" date="2015-01" db="EMBL/GenBank/DDBJ databases">
        <title>Evolutionary Origins and Diversification of the Mycorrhizal Mutualists.</title>
        <authorList>
            <consortium name="DOE Joint Genome Institute"/>
            <consortium name="Mycorrhizal Genomics Consortium"/>
            <person name="Kohler A."/>
            <person name="Kuo A."/>
            <person name="Nagy L.G."/>
            <person name="Floudas D."/>
            <person name="Copeland A."/>
            <person name="Barry K.W."/>
            <person name="Cichocki N."/>
            <person name="Veneault-Fourrey C."/>
            <person name="LaButti K."/>
            <person name="Lindquist E.A."/>
            <person name="Lipzen A."/>
            <person name="Lundell T."/>
            <person name="Morin E."/>
            <person name="Murat C."/>
            <person name="Riley R."/>
            <person name="Ohm R."/>
            <person name="Sun H."/>
            <person name="Tunlid A."/>
            <person name="Henrissat B."/>
            <person name="Grigoriev I.V."/>
            <person name="Hibbett D.S."/>
            <person name="Martin F."/>
        </authorList>
    </citation>
    <scope>NUCLEOTIDE SEQUENCE [LARGE SCALE GENOMIC DNA]</scope>
    <source>
        <strain evidence="5">MUT 4182</strain>
    </source>
</reference>
<dbReference type="GO" id="GO:0005886">
    <property type="term" value="C:plasma membrane"/>
    <property type="evidence" value="ECO:0007669"/>
    <property type="project" value="TreeGrafter"/>
</dbReference>
<dbReference type="OrthoDB" id="4062651at2759"/>
<dbReference type="GO" id="GO:0004672">
    <property type="term" value="F:protein kinase activity"/>
    <property type="evidence" value="ECO:0007669"/>
    <property type="project" value="InterPro"/>
</dbReference>
<evidence type="ECO:0000256" key="1">
    <source>
        <dbReference type="ARBA" id="ARBA00022741"/>
    </source>
</evidence>
<gene>
    <name evidence="4" type="ORF">M407DRAFT_82664</name>
</gene>
<dbReference type="SMART" id="SM00220">
    <property type="entry name" value="S_TKc"/>
    <property type="match status" value="1"/>
</dbReference>
<dbReference type="PANTHER" id="PTHR27001">
    <property type="entry name" value="OS01G0253100 PROTEIN"/>
    <property type="match status" value="1"/>
</dbReference>
<dbReference type="InterPro" id="IPR008271">
    <property type="entry name" value="Ser/Thr_kinase_AS"/>
</dbReference>